<dbReference type="Gene3D" id="2.130.10.130">
    <property type="entry name" value="Integrin alpha, N-terminal"/>
    <property type="match status" value="2"/>
</dbReference>
<accession>A0ABX5QRB3</accession>
<gene>
    <name evidence="4" type="ORF">CBS1_03640</name>
</gene>
<evidence type="ECO:0000256" key="1">
    <source>
        <dbReference type="ARBA" id="ARBA00022729"/>
    </source>
</evidence>
<keyword evidence="5" id="KW-1185">Reference proteome</keyword>
<organism evidence="4 5">
    <name type="scientific">Fervidobacterium changbaicum</name>
    <dbReference type="NCBI Taxonomy" id="310769"/>
    <lineage>
        <taxon>Bacteria</taxon>
        <taxon>Thermotogati</taxon>
        <taxon>Thermotogota</taxon>
        <taxon>Thermotogae</taxon>
        <taxon>Thermotogales</taxon>
        <taxon>Fervidobacteriaceae</taxon>
        <taxon>Fervidobacterium</taxon>
    </lineage>
</organism>
<dbReference type="InterPro" id="IPR000413">
    <property type="entry name" value="Integrin_alpha"/>
</dbReference>
<dbReference type="RefSeq" id="WP_090222698.1">
    <property type="nucleotide sequence ID" value="NZ_CP026721.1"/>
</dbReference>
<dbReference type="EMBL" id="CP026721">
    <property type="protein sequence ID" value="QAV32918.1"/>
    <property type="molecule type" value="Genomic_DNA"/>
</dbReference>
<name>A0ABX5QRB3_9BACT</name>
<dbReference type="PANTHER" id="PTHR46580:SF2">
    <property type="entry name" value="MAM DOMAIN-CONTAINING PROTEIN"/>
    <property type="match status" value="1"/>
</dbReference>
<dbReference type="Pfam" id="PF13517">
    <property type="entry name" value="FG-GAP_3"/>
    <property type="match status" value="1"/>
</dbReference>
<dbReference type="PANTHER" id="PTHR46580">
    <property type="entry name" value="SENSOR KINASE-RELATED"/>
    <property type="match status" value="1"/>
</dbReference>
<keyword evidence="3" id="KW-0325">Glycoprotein</keyword>
<dbReference type="Proteomes" id="UP000288947">
    <property type="component" value="Chromosome"/>
</dbReference>
<proteinExistence type="predicted"/>
<evidence type="ECO:0000256" key="2">
    <source>
        <dbReference type="ARBA" id="ARBA00022737"/>
    </source>
</evidence>
<dbReference type="InterPro" id="IPR028994">
    <property type="entry name" value="Integrin_alpha_N"/>
</dbReference>
<dbReference type="Pfam" id="PF01839">
    <property type="entry name" value="FG-GAP"/>
    <property type="match status" value="1"/>
</dbReference>
<evidence type="ECO:0000313" key="5">
    <source>
        <dbReference type="Proteomes" id="UP000288947"/>
    </source>
</evidence>
<dbReference type="SUPFAM" id="SSF69318">
    <property type="entry name" value="Integrin alpha N-terminal domain"/>
    <property type="match status" value="1"/>
</dbReference>
<evidence type="ECO:0000256" key="3">
    <source>
        <dbReference type="ARBA" id="ARBA00023180"/>
    </source>
</evidence>
<dbReference type="PRINTS" id="PR01185">
    <property type="entry name" value="INTEGRINA"/>
</dbReference>
<keyword evidence="1" id="KW-0732">Signal</keyword>
<dbReference type="SMART" id="SM00191">
    <property type="entry name" value="Int_alpha"/>
    <property type="match status" value="2"/>
</dbReference>
<evidence type="ECO:0000313" key="4">
    <source>
        <dbReference type="EMBL" id="QAV32918.1"/>
    </source>
</evidence>
<dbReference type="InterPro" id="IPR013519">
    <property type="entry name" value="Int_alpha_beta-p"/>
</dbReference>
<protein>
    <submittedName>
        <fullName evidence="4">VCBS repeat-containing protein</fullName>
    </submittedName>
</protein>
<sequence>MKSFSINLKILSTLTLTLCIFISVQLHGIDWSKPMFVGNYPISNYDQSKPESAFGCVFAKEISVRVVQNTLVAVNKFKIDTINAEPGAGPFTDVSQTHAVDFNKDGYSDIIAVTYGGKLVVKRNTMSSTGTLDFIDHVSYVIGNSSYSWIPGNGTMVIDDFDNDGKTDLFLYNAHYQAAFINNVTTNKPTTADKDRDIAIRQISKDNKFLTNWTVSAMASFDFDKDGFKDIIYADMSGRVWFWRNDPRRGKERFFDTSQIFLLFSDPGIGTTASNGGAVLDIADLNGDGIPDIVAGNTDKRGIFIYYGEKVNDQIKYDPSKKVAIVKTDGDLGSAAMVDGSIPNSKNPKSLPSFAPTIIKVTDVDRDGYPDIFVGTDAWRQNANFGGSIYLFRGKDRDSTGKPRFVSLELVRGSYSSENKPPFDFDAGTIGDLDNDGIPDFVAADGNHSGNFYKIVTKTVKKYEINPGILVSDKLTNVVDYKLQDGTVVKGIPRSVLQNHFVQAMEVELEFTNDGQGTVELRYSKTYINRPELIDPNNFPRMLDPVQITSAQTVKARAVLETPSPDPQIIIVLKPANENTAPHLKRITYRIWTAPARVEIKGFRWLKSEF</sequence>
<keyword evidence="2" id="KW-0677">Repeat</keyword>
<reference evidence="4 5" key="1">
    <citation type="submission" date="2018-01" db="EMBL/GenBank/DDBJ databases">
        <title>The whole genome sequencing and assembly of Fervidobacterium changbaicum CBS-1 strain.</title>
        <authorList>
            <person name="Kim J.-Y."/>
            <person name="Park M.-K."/>
            <person name="Yi H."/>
            <person name="Bahn Y.-S."/>
            <person name="Kim J.F."/>
            <person name="Lee D.-W."/>
        </authorList>
    </citation>
    <scope>NUCLEOTIDE SEQUENCE [LARGE SCALE GENOMIC DNA]</scope>
    <source>
        <strain evidence="4 5">CBS-1</strain>
    </source>
</reference>
<dbReference type="InterPro" id="IPR013517">
    <property type="entry name" value="FG-GAP"/>
</dbReference>